<dbReference type="PIRSF" id="PIRSF037505">
    <property type="entry name" value="Betaine_HMT"/>
    <property type="match status" value="1"/>
</dbReference>
<dbReference type="InterPro" id="IPR003726">
    <property type="entry name" value="HCY_dom"/>
</dbReference>
<dbReference type="GO" id="GO:0032259">
    <property type="term" value="P:methylation"/>
    <property type="evidence" value="ECO:0007669"/>
    <property type="project" value="UniProtKB-KW"/>
</dbReference>
<dbReference type="GO" id="GO:0009086">
    <property type="term" value="P:methionine biosynthetic process"/>
    <property type="evidence" value="ECO:0007669"/>
    <property type="project" value="InterPro"/>
</dbReference>
<dbReference type="OrthoDB" id="261426at2759"/>
<dbReference type="AlphaFoldDB" id="A0A835XFR0"/>
<dbReference type="PANTHER" id="PTHR46015:SF1">
    <property type="entry name" value="HOMOCYSTEINE S-METHYLTRANSFERASE-LIKE ISOFORM 1"/>
    <property type="match status" value="1"/>
</dbReference>
<keyword evidence="3 5" id="KW-0479">Metal-binding</keyword>
<dbReference type="EMBL" id="JAEHOE010000167">
    <property type="protein sequence ID" value="KAG2483737.1"/>
    <property type="molecule type" value="Genomic_DNA"/>
</dbReference>
<name>A0A835XFR0_9CHLO</name>
<sequence>MSEPATNVLDALLEAQGVAVLDGAQGTELERRGVQLGTSKLWSAQLLIDDPALVQAIHLDYLRAGSDVITTFTYQASLQGFADAGIDAATAASLLNRAVDLAEAARQQFLQEQADAGRSPVSPDAAAGREPGPTAGPAGPSSGATAGGARDPHQQAWRRQRPLIAFSCGSYGGYLADGSEFGGDYAESTSLDQLADFHAARLEPVRHRPEIDLIAFETVPCVKEAEAIIQLLRRERYGKPAWISFSCRDAVHTCHGEDFAAAAVPLLAAAEAEGLVVAGGVNCTPPRFVDPLLAAARRQLAELQEAERPPPAAPAAAASASSTGIRGEAGAGPVSGPGSAKRRGGLLLLAYPNSGEDWDGEHRCWRHAPDDIAEPGAFAAAAAGWVAGGADGGGGSSSGVGGGGEGGPARRAVARGAALVGGCCRTGPQHIRALRAKLLGGA</sequence>
<dbReference type="PANTHER" id="PTHR46015">
    <property type="entry name" value="ZGC:172121"/>
    <property type="match status" value="1"/>
</dbReference>
<reference evidence="8" key="1">
    <citation type="journal article" date="2020" name="bioRxiv">
        <title>Comparative genomics of Chlamydomonas.</title>
        <authorList>
            <person name="Craig R.J."/>
            <person name="Hasan A.R."/>
            <person name="Ness R.W."/>
            <person name="Keightley P.D."/>
        </authorList>
    </citation>
    <scope>NUCLEOTIDE SEQUENCE</scope>
    <source>
        <strain evidence="8">CCAP 11/70</strain>
    </source>
</reference>
<accession>A0A835XFR0</accession>
<dbReference type="Gene3D" id="3.20.20.330">
    <property type="entry name" value="Homocysteine-binding-like domain"/>
    <property type="match status" value="1"/>
</dbReference>
<evidence type="ECO:0000256" key="2">
    <source>
        <dbReference type="ARBA" id="ARBA00022679"/>
    </source>
</evidence>
<dbReference type="GO" id="GO:0008898">
    <property type="term" value="F:S-adenosylmethionine-homocysteine S-methyltransferase activity"/>
    <property type="evidence" value="ECO:0007669"/>
    <property type="project" value="TreeGrafter"/>
</dbReference>
<feature type="region of interest" description="Disordered" evidence="6">
    <location>
        <begin position="112"/>
        <end position="154"/>
    </location>
</feature>
<evidence type="ECO:0000256" key="5">
    <source>
        <dbReference type="PROSITE-ProRule" id="PRU00333"/>
    </source>
</evidence>
<evidence type="ECO:0000313" key="9">
    <source>
        <dbReference type="Proteomes" id="UP000612055"/>
    </source>
</evidence>
<feature type="binding site" evidence="5">
    <location>
        <position position="423"/>
    </location>
    <ligand>
        <name>Zn(2+)</name>
        <dbReference type="ChEBI" id="CHEBI:29105"/>
    </ligand>
</feature>
<keyword evidence="4 5" id="KW-0862">Zinc</keyword>
<protein>
    <recommendedName>
        <fullName evidence="7">Hcy-binding domain-containing protein</fullName>
    </recommendedName>
</protein>
<evidence type="ECO:0000313" key="8">
    <source>
        <dbReference type="EMBL" id="KAG2483737.1"/>
    </source>
</evidence>
<dbReference type="InterPro" id="IPR036589">
    <property type="entry name" value="HCY_dom_sf"/>
</dbReference>
<keyword evidence="9" id="KW-1185">Reference proteome</keyword>
<proteinExistence type="predicted"/>
<feature type="compositionally biased region" description="Low complexity" evidence="6">
    <location>
        <begin position="125"/>
        <end position="149"/>
    </location>
</feature>
<gene>
    <name evidence="8" type="ORF">HYH03_017392</name>
</gene>
<feature type="region of interest" description="Disordered" evidence="6">
    <location>
        <begin position="303"/>
        <end position="339"/>
    </location>
</feature>
<feature type="domain" description="Hcy-binding" evidence="7">
    <location>
        <begin position="7"/>
        <end position="438"/>
    </location>
</feature>
<comment type="caution">
    <text evidence="8">The sequence shown here is derived from an EMBL/GenBank/DDBJ whole genome shotgun (WGS) entry which is preliminary data.</text>
</comment>
<evidence type="ECO:0000259" key="7">
    <source>
        <dbReference type="PROSITE" id="PS50970"/>
    </source>
</evidence>
<evidence type="ECO:0000256" key="3">
    <source>
        <dbReference type="ARBA" id="ARBA00022723"/>
    </source>
</evidence>
<dbReference type="Proteomes" id="UP000612055">
    <property type="component" value="Unassembled WGS sequence"/>
</dbReference>
<dbReference type="NCBIfam" id="NF007020">
    <property type="entry name" value="PRK09485.1"/>
    <property type="match status" value="1"/>
</dbReference>
<dbReference type="GO" id="GO:0008270">
    <property type="term" value="F:zinc ion binding"/>
    <property type="evidence" value="ECO:0007669"/>
    <property type="project" value="InterPro"/>
</dbReference>
<dbReference type="PROSITE" id="PS50970">
    <property type="entry name" value="HCY"/>
    <property type="match status" value="1"/>
</dbReference>
<dbReference type="GO" id="GO:0033528">
    <property type="term" value="P:S-methylmethionine cycle"/>
    <property type="evidence" value="ECO:0007669"/>
    <property type="project" value="TreeGrafter"/>
</dbReference>
<feature type="binding site" evidence="5">
    <location>
        <position position="424"/>
    </location>
    <ligand>
        <name>Zn(2+)</name>
        <dbReference type="ChEBI" id="CHEBI:29105"/>
    </ligand>
</feature>
<organism evidence="8 9">
    <name type="scientific">Edaphochlamys debaryana</name>
    <dbReference type="NCBI Taxonomy" id="47281"/>
    <lineage>
        <taxon>Eukaryota</taxon>
        <taxon>Viridiplantae</taxon>
        <taxon>Chlorophyta</taxon>
        <taxon>core chlorophytes</taxon>
        <taxon>Chlorophyceae</taxon>
        <taxon>CS clade</taxon>
        <taxon>Chlamydomonadales</taxon>
        <taxon>Chlamydomonadales incertae sedis</taxon>
        <taxon>Edaphochlamys</taxon>
    </lineage>
</organism>
<keyword evidence="1 5" id="KW-0489">Methyltransferase</keyword>
<dbReference type="SUPFAM" id="SSF82282">
    <property type="entry name" value="Homocysteine S-methyltransferase"/>
    <property type="match status" value="2"/>
</dbReference>
<evidence type="ECO:0000256" key="1">
    <source>
        <dbReference type="ARBA" id="ARBA00022603"/>
    </source>
</evidence>
<feature type="binding site" evidence="5">
    <location>
        <position position="283"/>
    </location>
    <ligand>
        <name>Zn(2+)</name>
        <dbReference type="ChEBI" id="CHEBI:29105"/>
    </ligand>
</feature>
<dbReference type="Pfam" id="PF02574">
    <property type="entry name" value="S-methyl_trans"/>
    <property type="match status" value="1"/>
</dbReference>
<evidence type="ECO:0000256" key="4">
    <source>
        <dbReference type="ARBA" id="ARBA00022833"/>
    </source>
</evidence>
<dbReference type="InterPro" id="IPR051486">
    <property type="entry name" value="Hcy_S-methyltransferase"/>
</dbReference>
<keyword evidence="2 5" id="KW-0808">Transferase</keyword>
<comment type="cofactor">
    <cofactor evidence="5">
        <name>Zn(2+)</name>
        <dbReference type="ChEBI" id="CHEBI:29105"/>
    </cofactor>
</comment>
<evidence type="ECO:0000256" key="6">
    <source>
        <dbReference type="SAM" id="MobiDB-lite"/>
    </source>
</evidence>
<dbReference type="InterPro" id="IPR017226">
    <property type="entry name" value="BHMT-like"/>
</dbReference>